<dbReference type="RefSeq" id="XP_052755315.1">
    <property type="nucleotide sequence ID" value="XM_052899355.1"/>
</dbReference>
<feature type="region of interest" description="Disordered" evidence="4">
    <location>
        <begin position="24"/>
        <end position="115"/>
    </location>
</feature>
<dbReference type="GeneID" id="128201676"/>
<dbReference type="Proteomes" id="UP001652740">
    <property type="component" value="Unplaced"/>
</dbReference>
<protein>
    <submittedName>
        <fullName evidence="8">Homeobox protein 5-like</fullName>
    </submittedName>
</protein>
<dbReference type="PANTHER" id="PTHR21179:SF0">
    <property type="entry name" value="SERINE PROTEASE INHIBITOR KAZAL-TYPE 4"/>
    <property type="match status" value="1"/>
</dbReference>
<evidence type="ECO:0000313" key="7">
    <source>
        <dbReference type="Proteomes" id="UP001652740"/>
    </source>
</evidence>
<evidence type="ECO:0000256" key="2">
    <source>
        <dbReference type="ARBA" id="ARBA00022525"/>
    </source>
</evidence>
<keyword evidence="3" id="KW-1015">Disulfide bond</keyword>
<feature type="chain" id="PRO_5046293710" evidence="5">
    <location>
        <begin position="20"/>
        <end position="174"/>
    </location>
</feature>
<evidence type="ECO:0000256" key="3">
    <source>
        <dbReference type="ARBA" id="ARBA00023157"/>
    </source>
</evidence>
<dbReference type="Pfam" id="PF00050">
    <property type="entry name" value="Kazal_1"/>
    <property type="match status" value="1"/>
</dbReference>
<name>A0ABM3MVC8_GALME</name>
<dbReference type="CDD" id="cd00104">
    <property type="entry name" value="KAZAL_FS"/>
    <property type="match status" value="1"/>
</dbReference>
<gene>
    <name evidence="8" type="primary">LOC128201676</name>
</gene>
<keyword evidence="5" id="KW-0732">Signal</keyword>
<dbReference type="Gene3D" id="3.30.60.30">
    <property type="match status" value="1"/>
</dbReference>
<organism evidence="7 8">
    <name type="scientific">Galleria mellonella</name>
    <name type="common">Greater wax moth</name>
    <dbReference type="NCBI Taxonomy" id="7137"/>
    <lineage>
        <taxon>Eukaryota</taxon>
        <taxon>Metazoa</taxon>
        <taxon>Ecdysozoa</taxon>
        <taxon>Arthropoda</taxon>
        <taxon>Hexapoda</taxon>
        <taxon>Insecta</taxon>
        <taxon>Pterygota</taxon>
        <taxon>Neoptera</taxon>
        <taxon>Endopterygota</taxon>
        <taxon>Lepidoptera</taxon>
        <taxon>Glossata</taxon>
        <taxon>Ditrysia</taxon>
        <taxon>Pyraloidea</taxon>
        <taxon>Pyralidae</taxon>
        <taxon>Galleriinae</taxon>
        <taxon>Galleria</taxon>
    </lineage>
</organism>
<dbReference type="SUPFAM" id="SSF100895">
    <property type="entry name" value="Kazal-type serine protease inhibitors"/>
    <property type="match status" value="1"/>
</dbReference>
<dbReference type="PROSITE" id="PS51465">
    <property type="entry name" value="KAZAL_2"/>
    <property type="match status" value="1"/>
</dbReference>
<evidence type="ECO:0000259" key="6">
    <source>
        <dbReference type="PROSITE" id="PS51465"/>
    </source>
</evidence>
<feature type="compositionally biased region" description="Low complexity" evidence="4">
    <location>
        <begin position="93"/>
        <end position="109"/>
    </location>
</feature>
<proteinExistence type="predicted"/>
<keyword evidence="7" id="KW-1185">Reference proteome</keyword>
<comment type="subcellular location">
    <subcellularLocation>
        <location evidence="1">Secreted</location>
    </subcellularLocation>
</comment>
<evidence type="ECO:0000256" key="4">
    <source>
        <dbReference type="SAM" id="MobiDB-lite"/>
    </source>
</evidence>
<sequence length="174" mass="19522">MENLFVFLLIVTISSETFGMSFRQKRQSNGNDNDLEDRYGWDNSPGRQSWFPNTNQINNRPWQNQFPRPNQNGGQNQFPWQNPIQNGGENQFPPQNQQQIQPSTPPTNSNSRLPNDVRSCISSCPVTSEYNPVCGTDLVTYSNPGRLVCARTCGVNVSQLRTSPCPTTTVAPIS</sequence>
<accession>A0ABM3MVC8</accession>
<dbReference type="SMART" id="SM00280">
    <property type="entry name" value="KAZAL"/>
    <property type="match status" value="1"/>
</dbReference>
<reference evidence="8" key="1">
    <citation type="submission" date="2025-08" db="UniProtKB">
        <authorList>
            <consortium name="RefSeq"/>
        </authorList>
    </citation>
    <scope>IDENTIFICATION</scope>
    <source>
        <tissue evidence="8">Whole larvae</tissue>
    </source>
</reference>
<dbReference type="PANTHER" id="PTHR21179">
    <property type="entry name" value="SERINE-TYPE ENDOPEPTIDASE INHIBITOR"/>
    <property type="match status" value="1"/>
</dbReference>
<feature type="domain" description="Kazal-like" evidence="6">
    <location>
        <begin position="114"/>
        <end position="167"/>
    </location>
</feature>
<feature type="signal peptide" evidence="5">
    <location>
        <begin position="1"/>
        <end position="19"/>
    </location>
</feature>
<evidence type="ECO:0000313" key="8">
    <source>
        <dbReference type="RefSeq" id="XP_052755315.1"/>
    </source>
</evidence>
<evidence type="ECO:0000256" key="5">
    <source>
        <dbReference type="SAM" id="SignalP"/>
    </source>
</evidence>
<evidence type="ECO:0000256" key="1">
    <source>
        <dbReference type="ARBA" id="ARBA00004613"/>
    </source>
</evidence>
<dbReference type="InterPro" id="IPR039932">
    <property type="entry name" value="Spink4-like"/>
</dbReference>
<dbReference type="InterPro" id="IPR002350">
    <property type="entry name" value="Kazal_dom"/>
</dbReference>
<keyword evidence="2" id="KW-0964">Secreted</keyword>
<feature type="compositionally biased region" description="Polar residues" evidence="4">
    <location>
        <begin position="45"/>
        <end position="89"/>
    </location>
</feature>
<dbReference type="InterPro" id="IPR036058">
    <property type="entry name" value="Kazal_dom_sf"/>
</dbReference>